<evidence type="ECO:0000256" key="1">
    <source>
        <dbReference type="SAM" id="MobiDB-lite"/>
    </source>
</evidence>
<dbReference type="Gene3D" id="3.90.820.10">
    <property type="entry name" value="Structural Genomics, Unknown Function 30-nov-00 1gh9 Mol_id"/>
    <property type="match status" value="1"/>
</dbReference>
<protein>
    <submittedName>
        <fullName evidence="3">DUF5817 domain-containing protein</fullName>
    </submittedName>
</protein>
<dbReference type="Pfam" id="PF19134">
    <property type="entry name" value="DUF5817"/>
    <property type="match status" value="1"/>
</dbReference>
<dbReference type="Proteomes" id="UP001596328">
    <property type="component" value="Unassembled WGS sequence"/>
</dbReference>
<reference evidence="3 4" key="1">
    <citation type="journal article" date="2019" name="Int. J. Syst. Evol. Microbiol.">
        <title>The Global Catalogue of Microorganisms (GCM) 10K type strain sequencing project: providing services to taxonomists for standard genome sequencing and annotation.</title>
        <authorList>
            <consortium name="The Broad Institute Genomics Platform"/>
            <consortium name="The Broad Institute Genome Sequencing Center for Infectious Disease"/>
            <person name="Wu L."/>
            <person name="Ma J."/>
        </authorList>
    </citation>
    <scope>NUCLEOTIDE SEQUENCE [LARGE SCALE GENOMIC DNA]</scope>
    <source>
        <strain evidence="3 4">NBRC 111368</strain>
    </source>
</reference>
<keyword evidence="4" id="KW-1185">Reference proteome</keyword>
<accession>A0ABD5S0K4</accession>
<sequence length="209" mass="22784">MFASLNKHSPSNTSRTDDDDQRRRPDSPARFAVVGCRDCGGLWVVEHLHRHETATCRSCSRTHQTSKLRALARADDHGAICELRARILADRAGAGDAYDQEDDFPVLEERADEYLAQGDMLWSERADDVLGTIGAPDVDDDVGTAPIGTEHFAEYVELPGPTRDERADEYLEGLFGEWDGEGDGSIAVARPGEQTTLATTALSVGPRAS</sequence>
<dbReference type="EMBL" id="JBHSWU010000382">
    <property type="protein sequence ID" value="MFC6725086.1"/>
    <property type="molecule type" value="Genomic_DNA"/>
</dbReference>
<comment type="caution">
    <text evidence="3">The sequence shown here is derived from an EMBL/GenBank/DDBJ whole genome shotgun (WGS) entry which is preliminary data.</text>
</comment>
<organism evidence="3 4">
    <name type="scientific">Halobium palmae</name>
    <dbReference type="NCBI Taxonomy" id="1776492"/>
    <lineage>
        <taxon>Archaea</taxon>
        <taxon>Methanobacteriati</taxon>
        <taxon>Methanobacteriota</taxon>
        <taxon>Stenosarchaea group</taxon>
        <taxon>Halobacteria</taxon>
        <taxon>Halobacteriales</taxon>
        <taxon>Haloferacaceae</taxon>
        <taxon>Halobium</taxon>
    </lineage>
</organism>
<feature type="non-terminal residue" evidence="3">
    <location>
        <position position="209"/>
    </location>
</feature>
<evidence type="ECO:0000313" key="4">
    <source>
        <dbReference type="Proteomes" id="UP001596328"/>
    </source>
</evidence>
<evidence type="ECO:0000259" key="2">
    <source>
        <dbReference type="Pfam" id="PF19134"/>
    </source>
</evidence>
<name>A0ABD5S0K4_9EURY</name>
<feature type="region of interest" description="Disordered" evidence="1">
    <location>
        <begin position="1"/>
        <end position="26"/>
    </location>
</feature>
<gene>
    <name evidence="3" type="ORF">ACFQE1_12025</name>
</gene>
<dbReference type="AlphaFoldDB" id="A0ABD5S0K4"/>
<feature type="compositionally biased region" description="Polar residues" evidence="1">
    <location>
        <begin position="1"/>
        <end position="12"/>
    </location>
</feature>
<dbReference type="InterPro" id="IPR043855">
    <property type="entry name" value="DUF5817"/>
</dbReference>
<evidence type="ECO:0000313" key="3">
    <source>
        <dbReference type="EMBL" id="MFC6725086.1"/>
    </source>
</evidence>
<proteinExistence type="predicted"/>
<feature type="domain" description="DUF5817" evidence="2">
    <location>
        <begin position="31"/>
        <end position="89"/>
    </location>
</feature>